<dbReference type="EMBL" id="JAWDIE010000028">
    <property type="protein sequence ID" value="MEJ7139451.1"/>
    <property type="molecule type" value="Genomic_DNA"/>
</dbReference>
<evidence type="ECO:0000313" key="1">
    <source>
        <dbReference type="EMBL" id="MEJ7139451.1"/>
    </source>
</evidence>
<protein>
    <submittedName>
        <fullName evidence="1">D-alanine--D-alanine ligase</fullName>
        <ecNumber evidence="1">6.3.2.4</ecNumber>
    </submittedName>
</protein>
<sequence length="315" mass="33452">MSAPVDVRALGRVAVLLGGSSGEREVSLQSGGGVLAALQERGVDAHGVDPAHDDILQLRTRGFNRCFIALHGRGGEDGTLQGLLDYIGLPYTGPGVMPSSIAMDKVMTKRVWLTHGLATPKWVDLDMAAGPARWHEQVEGLGWPLIVKPSLEGSSLGVSRVAGPEGLEAAVREASPHHSPVMAEQFIAGRELTCGVVGQGADARALPVIHIEAPGGNYDFEHKYISNDTRYHCPSGLPPATEAQVRELVVQAYRALGCRGWSRADIMLRASDNAPFLLEINTSPGMTSHSLVPTAARALGVDYATLCLFLLSLTL</sequence>
<keyword evidence="2" id="KW-1185">Reference proteome</keyword>
<dbReference type="Proteomes" id="UP001364695">
    <property type="component" value="Unassembled WGS sequence"/>
</dbReference>
<gene>
    <name evidence="1" type="ORF">RV045_13580</name>
</gene>
<dbReference type="EC" id="6.3.2.4" evidence="1"/>
<reference evidence="1" key="1">
    <citation type="submission" date="2023-10" db="EMBL/GenBank/DDBJ databases">
        <title>Amphibacter perezi, gen. nov., sp. nov. a novel taxa of the family Comamonadaceae, class Betaproteobacteria isolated from the skin microbiota of Pelophylax perezi from different populations.</title>
        <authorList>
            <person name="Costa S."/>
            <person name="Proenca D.N."/>
            <person name="Lopes I."/>
            <person name="Morais P.V."/>
        </authorList>
    </citation>
    <scope>NUCLEOTIDE SEQUENCE</scope>
    <source>
        <strain evidence="1">SL12-8</strain>
    </source>
</reference>
<organism evidence="1 2">
    <name type="scientific">Amphibiibacter pelophylacis</name>
    <dbReference type="NCBI Taxonomy" id="1799477"/>
    <lineage>
        <taxon>Bacteria</taxon>
        <taxon>Pseudomonadati</taxon>
        <taxon>Pseudomonadota</taxon>
        <taxon>Betaproteobacteria</taxon>
        <taxon>Burkholderiales</taxon>
        <taxon>Sphaerotilaceae</taxon>
        <taxon>Amphibiibacter</taxon>
    </lineage>
</organism>
<name>A0ACC6P5I8_9BURK</name>
<proteinExistence type="predicted"/>
<evidence type="ECO:0000313" key="2">
    <source>
        <dbReference type="Proteomes" id="UP001364695"/>
    </source>
</evidence>
<accession>A0ACC6P5I8</accession>
<comment type="caution">
    <text evidence="1">The sequence shown here is derived from an EMBL/GenBank/DDBJ whole genome shotgun (WGS) entry which is preliminary data.</text>
</comment>
<keyword evidence="1" id="KW-0436">Ligase</keyword>